<proteinExistence type="predicted"/>
<sequence length="118" mass="13061">MEPESPLRMTTHCPGCLGKSRIGEERESVEPESFDHRHSPHEETINALINVVTGFILITSVHDSTQRNTLHLACLNFGLVGSKNEIEVGGAAHSDFLRLRTALLSTHLTDLKEIPHDV</sequence>
<name>A0A5B0LSV2_PUCGR</name>
<dbReference type="AlphaFoldDB" id="A0A5B0LSV2"/>
<dbReference type="Gene3D" id="3.40.50.300">
    <property type="entry name" value="P-loop containing nucleotide triphosphate hydrolases"/>
    <property type="match status" value="1"/>
</dbReference>
<organism evidence="2 3">
    <name type="scientific">Puccinia graminis f. sp. tritici</name>
    <dbReference type="NCBI Taxonomy" id="56615"/>
    <lineage>
        <taxon>Eukaryota</taxon>
        <taxon>Fungi</taxon>
        <taxon>Dikarya</taxon>
        <taxon>Basidiomycota</taxon>
        <taxon>Pucciniomycotina</taxon>
        <taxon>Pucciniomycetes</taxon>
        <taxon>Pucciniales</taxon>
        <taxon>Pucciniaceae</taxon>
        <taxon>Puccinia</taxon>
    </lineage>
</organism>
<feature type="region of interest" description="Disordered" evidence="1">
    <location>
        <begin position="1"/>
        <end position="39"/>
    </location>
</feature>
<protein>
    <submittedName>
        <fullName evidence="2">Uncharacterized protein</fullName>
    </submittedName>
</protein>
<reference evidence="2 3" key="1">
    <citation type="submission" date="2019-05" db="EMBL/GenBank/DDBJ databases">
        <title>Emergence of the Ug99 lineage of the wheat stem rust pathogen through somatic hybridization.</title>
        <authorList>
            <person name="Li F."/>
            <person name="Upadhyaya N.M."/>
            <person name="Sperschneider J."/>
            <person name="Matny O."/>
            <person name="Nguyen-Phuc H."/>
            <person name="Mago R."/>
            <person name="Raley C."/>
            <person name="Miller M.E."/>
            <person name="Silverstein K.A.T."/>
            <person name="Henningsen E."/>
            <person name="Hirsch C.D."/>
            <person name="Visser B."/>
            <person name="Pretorius Z.A."/>
            <person name="Steffenson B.J."/>
            <person name="Schwessinger B."/>
            <person name="Dodds P.N."/>
            <person name="Figueroa M."/>
        </authorList>
    </citation>
    <scope>NUCLEOTIDE SEQUENCE [LARGE SCALE GENOMIC DNA]</scope>
    <source>
        <strain evidence="2 3">Ug99</strain>
    </source>
</reference>
<evidence type="ECO:0000313" key="3">
    <source>
        <dbReference type="Proteomes" id="UP000325313"/>
    </source>
</evidence>
<dbReference type="EMBL" id="VDEP01000509">
    <property type="protein sequence ID" value="KAA1066728.1"/>
    <property type="molecule type" value="Genomic_DNA"/>
</dbReference>
<dbReference type="InterPro" id="IPR027417">
    <property type="entry name" value="P-loop_NTPase"/>
</dbReference>
<comment type="caution">
    <text evidence="2">The sequence shown here is derived from an EMBL/GenBank/DDBJ whole genome shotgun (WGS) entry which is preliminary data.</text>
</comment>
<feature type="compositionally biased region" description="Basic and acidic residues" evidence="1">
    <location>
        <begin position="21"/>
        <end position="39"/>
    </location>
</feature>
<accession>A0A5B0LSV2</accession>
<dbReference type="Proteomes" id="UP000325313">
    <property type="component" value="Unassembled WGS sequence"/>
</dbReference>
<gene>
    <name evidence="2" type="ORF">PGTUg99_017894</name>
</gene>
<evidence type="ECO:0000313" key="2">
    <source>
        <dbReference type="EMBL" id="KAA1066728.1"/>
    </source>
</evidence>
<evidence type="ECO:0000256" key="1">
    <source>
        <dbReference type="SAM" id="MobiDB-lite"/>
    </source>
</evidence>